<dbReference type="EMBL" id="JAMFTQ010000021">
    <property type="protein sequence ID" value="MCP1388673.1"/>
    <property type="molecule type" value="Genomic_DNA"/>
</dbReference>
<sequence length="120" mass="13906">MVSFIHEISHEWQRRTTLREFRQGRVLIDEICDADFLLRAAAEHHGQASARECPICGKEMREVTWVYSERLGRRSGTARNEDEIARLVAEVGPITVHLVEVCAHCKWNYLLKEFTAVRQA</sequence>
<evidence type="ECO:0000313" key="2">
    <source>
        <dbReference type="Proteomes" id="UP001204000"/>
    </source>
</evidence>
<accession>A0ABT1G3R5</accession>
<reference evidence="1" key="1">
    <citation type="submission" date="2022-05" db="EMBL/GenBank/DDBJ databases">
        <title>Corynebacterium sp. TA-R-1 sp. nov., isolated from human feces.</title>
        <authorList>
            <person name="Shamsuzzaman M."/>
            <person name="Dahal R.H."/>
        </authorList>
    </citation>
    <scope>NUCLEOTIDE SEQUENCE</scope>
    <source>
        <strain evidence="1">TA-R-1</strain>
    </source>
</reference>
<organism evidence="1 2">
    <name type="scientific">Corynebacterium stercoris</name>
    <dbReference type="NCBI Taxonomy" id="2943490"/>
    <lineage>
        <taxon>Bacteria</taxon>
        <taxon>Bacillati</taxon>
        <taxon>Actinomycetota</taxon>
        <taxon>Actinomycetes</taxon>
        <taxon>Mycobacteriales</taxon>
        <taxon>Corynebacteriaceae</taxon>
        <taxon>Corynebacterium</taxon>
    </lineage>
</organism>
<comment type="caution">
    <text evidence="1">The sequence shown here is derived from an EMBL/GenBank/DDBJ whole genome shotgun (WGS) entry which is preliminary data.</text>
</comment>
<dbReference type="RefSeq" id="WP_253579502.1">
    <property type="nucleotide sequence ID" value="NZ_JAMFTQ010000021.1"/>
</dbReference>
<protein>
    <submittedName>
        <fullName evidence="1">DUF5318 domain-containing protein</fullName>
    </submittedName>
</protein>
<dbReference type="Proteomes" id="UP001204000">
    <property type="component" value="Unassembled WGS sequence"/>
</dbReference>
<dbReference type="Pfam" id="PF17249">
    <property type="entry name" value="DUF5318"/>
    <property type="match status" value="1"/>
</dbReference>
<proteinExistence type="predicted"/>
<dbReference type="InterPro" id="IPR035169">
    <property type="entry name" value="DUF5318"/>
</dbReference>
<evidence type="ECO:0000313" key="1">
    <source>
        <dbReference type="EMBL" id="MCP1388673.1"/>
    </source>
</evidence>
<gene>
    <name evidence="1" type="ORF">M5J20_10855</name>
</gene>
<keyword evidence="2" id="KW-1185">Reference proteome</keyword>
<name>A0ABT1G3R5_9CORY</name>